<dbReference type="Proteomes" id="UP000886748">
    <property type="component" value="Unassembled WGS sequence"/>
</dbReference>
<gene>
    <name evidence="2" type="ORF">IAD26_05945</name>
</gene>
<comment type="caution">
    <text evidence="2">The sequence shown here is derived from an EMBL/GenBank/DDBJ whole genome shotgun (WGS) entry which is preliminary data.</text>
</comment>
<dbReference type="EMBL" id="DVOD01000044">
    <property type="protein sequence ID" value="HIU92661.1"/>
    <property type="molecule type" value="Genomic_DNA"/>
</dbReference>
<dbReference type="AlphaFoldDB" id="A0A9D1N0G6"/>
<organism evidence="2 3">
    <name type="scientific">Candidatus Limenecus avicola</name>
    <dbReference type="NCBI Taxonomy" id="2840847"/>
    <lineage>
        <taxon>Bacteria</taxon>
        <taxon>Bacillati</taxon>
        <taxon>Bacillota</taxon>
        <taxon>Clostridia</taxon>
        <taxon>Eubacteriales</taxon>
        <taxon>Clostridiaceae</taxon>
        <taxon>Clostridiaceae incertae sedis</taxon>
        <taxon>Candidatus Limenecus</taxon>
    </lineage>
</organism>
<reference evidence="2" key="1">
    <citation type="submission" date="2020-10" db="EMBL/GenBank/DDBJ databases">
        <authorList>
            <person name="Gilroy R."/>
        </authorList>
    </citation>
    <scope>NUCLEOTIDE SEQUENCE</scope>
    <source>
        <strain evidence="2">CHK154-7741</strain>
    </source>
</reference>
<name>A0A9D1N0G6_9CLOT</name>
<evidence type="ECO:0000313" key="2">
    <source>
        <dbReference type="EMBL" id="HIU92661.1"/>
    </source>
</evidence>
<dbReference type="InterPro" id="IPR043519">
    <property type="entry name" value="NT_sf"/>
</dbReference>
<keyword evidence="1" id="KW-0175">Coiled coil</keyword>
<reference evidence="2" key="2">
    <citation type="journal article" date="2021" name="PeerJ">
        <title>Extensive microbial diversity within the chicken gut microbiome revealed by metagenomics and culture.</title>
        <authorList>
            <person name="Gilroy R."/>
            <person name="Ravi A."/>
            <person name="Getino M."/>
            <person name="Pursley I."/>
            <person name="Horton D.L."/>
            <person name="Alikhan N.F."/>
            <person name="Baker D."/>
            <person name="Gharbi K."/>
            <person name="Hall N."/>
            <person name="Watson M."/>
            <person name="Adriaenssens E.M."/>
            <person name="Foster-Nyarko E."/>
            <person name="Jarju S."/>
            <person name="Secka A."/>
            <person name="Antonio M."/>
            <person name="Oren A."/>
            <person name="Chaudhuri R.R."/>
            <person name="La Ragione R."/>
            <person name="Hildebrand F."/>
            <person name="Pallen M.J."/>
        </authorList>
    </citation>
    <scope>NUCLEOTIDE SEQUENCE</scope>
    <source>
        <strain evidence="2">CHK154-7741</strain>
    </source>
</reference>
<evidence type="ECO:0000313" key="3">
    <source>
        <dbReference type="Proteomes" id="UP000886748"/>
    </source>
</evidence>
<protein>
    <submittedName>
        <fullName evidence="2">Uncharacterized protein</fullName>
    </submittedName>
</protein>
<accession>A0A9D1N0G6</accession>
<evidence type="ECO:0000256" key="1">
    <source>
        <dbReference type="SAM" id="Coils"/>
    </source>
</evidence>
<feature type="coiled-coil region" evidence="1">
    <location>
        <begin position="21"/>
        <end position="48"/>
    </location>
</feature>
<dbReference type="Gene3D" id="3.30.460.10">
    <property type="entry name" value="Beta Polymerase, domain 2"/>
    <property type="match status" value="1"/>
</dbReference>
<proteinExistence type="predicted"/>
<sequence>MIKPTMFDAFVNTMKKSHIAKQSAKKAVAHAQQNAAKLEQTAQDILTKSGADAKVSCRVKSVDSTASKQIRYLKDFDTYENKRNDVLNIILGSGMREIIGDSYGMRFIYNAEKTKGKDTAKLIYDTMLDYAKNKKDFSVSVIENYFGNGIKPYADNSVMQNFAKLTYKNPRGQICHTTSVNAPKKSGYTRTNTSANIFGVNTEIQGGGKLTTLWGDVEHFLYDVRMGKSPDLSKLTDEQKIIAKSIINDYKALTANNKQHEVFNKEYLSKIWGSLRKSEIKGLDTPELPAFPQGFPDTLRAENIMKLAHV</sequence>